<dbReference type="InterPro" id="IPR011006">
    <property type="entry name" value="CheY-like_superfamily"/>
</dbReference>
<dbReference type="EMBL" id="RWKW01000068">
    <property type="protein sequence ID" value="RST85103.1"/>
    <property type="molecule type" value="Genomic_DNA"/>
</dbReference>
<evidence type="ECO:0000313" key="4">
    <source>
        <dbReference type="Proteomes" id="UP000278398"/>
    </source>
</evidence>
<keyword evidence="4" id="KW-1185">Reference proteome</keyword>
<gene>
    <name evidence="3" type="ORF">EJC49_17610</name>
</gene>
<keyword evidence="1" id="KW-0597">Phosphoprotein</keyword>
<dbReference type="InterPro" id="IPR001789">
    <property type="entry name" value="Sig_transdc_resp-reg_receiver"/>
</dbReference>
<dbReference type="SUPFAM" id="SSF52172">
    <property type="entry name" value="CheY-like"/>
    <property type="match status" value="1"/>
</dbReference>
<dbReference type="OrthoDB" id="582170at2"/>
<feature type="modified residue" description="4-aspartylphosphate" evidence="1">
    <location>
        <position position="70"/>
    </location>
</feature>
<organism evidence="3 4">
    <name type="scientific">Aquibium carbonis</name>
    <dbReference type="NCBI Taxonomy" id="2495581"/>
    <lineage>
        <taxon>Bacteria</taxon>
        <taxon>Pseudomonadati</taxon>
        <taxon>Pseudomonadota</taxon>
        <taxon>Alphaproteobacteria</taxon>
        <taxon>Hyphomicrobiales</taxon>
        <taxon>Phyllobacteriaceae</taxon>
        <taxon>Aquibium</taxon>
    </lineage>
</organism>
<proteinExistence type="predicted"/>
<evidence type="ECO:0000313" key="3">
    <source>
        <dbReference type="EMBL" id="RST85103.1"/>
    </source>
</evidence>
<accession>A0A3R9YR78</accession>
<sequence>MHPQPETIPLAESRLDGRSILILEDEYLIAMDVEQTCLEWGAREVTILRSLDDLGERPFEDWQFDAAILDLRLGGETTAQFAGQLLERRIPFVFATGLTNVGEIADGFPDVPVVGKPYSGDELARVLSEVIQRSRSGCGA</sequence>
<dbReference type="PROSITE" id="PS50110">
    <property type="entry name" value="RESPONSE_REGULATORY"/>
    <property type="match status" value="1"/>
</dbReference>
<evidence type="ECO:0000259" key="2">
    <source>
        <dbReference type="PROSITE" id="PS50110"/>
    </source>
</evidence>
<evidence type="ECO:0000256" key="1">
    <source>
        <dbReference type="PROSITE-ProRule" id="PRU00169"/>
    </source>
</evidence>
<feature type="domain" description="Response regulatory" evidence="2">
    <location>
        <begin position="19"/>
        <end position="131"/>
    </location>
</feature>
<protein>
    <submittedName>
        <fullName evidence="3">Response regulator</fullName>
    </submittedName>
</protein>
<dbReference type="Gene3D" id="3.40.50.2300">
    <property type="match status" value="1"/>
</dbReference>
<dbReference type="Proteomes" id="UP000278398">
    <property type="component" value="Unassembled WGS sequence"/>
</dbReference>
<name>A0A3R9YR78_9HYPH</name>
<dbReference type="AlphaFoldDB" id="A0A3R9YR78"/>
<reference evidence="3 4" key="1">
    <citation type="submission" date="2018-12" db="EMBL/GenBank/DDBJ databases">
        <title>Mesorhizobium carbonis sp. nov., isolated from coal mine water.</title>
        <authorList>
            <person name="Xin W."/>
            <person name="Xu Z."/>
            <person name="Xiang F."/>
            <person name="Zhang J."/>
            <person name="Xi L."/>
            <person name="Liu J."/>
        </authorList>
    </citation>
    <scope>NUCLEOTIDE SEQUENCE [LARGE SCALE GENOMIC DNA]</scope>
    <source>
        <strain evidence="3 4">B2.3</strain>
    </source>
</reference>
<comment type="caution">
    <text evidence="3">The sequence shown here is derived from an EMBL/GenBank/DDBJ whole genome shotgun (WGS) entry which is preliminary data.</text>
</comment>
<dbReference type="GO" id="GO:0000160">
    <property type="term" value="P:phosphorelay signal transduction system"/>
    <property type="evidence" value="ECO:0007669"/>
    <property type="project" value="InterPro"/>
</dbReference>